<evidence type="ECO:0000313" key="3">
    <source>
        <dbReference type="EMBL" id="GAV19628.1"/>
    </source>
</evidence>
<dbReference type="Proteomes" id="UP000231632">
    <property type="component" value="Unassembled WGS sequence"/>
</dbReference>
<dbReference type="InterPro" id="IPR021309">
    <property type="entry name" value="YgaP-like_TM"/>
</dbReference>
<feature type="domain" description="Inner membrane protein YgaP-like transmembrane" evidence="2">
    <location>
        <begin position="1"/>
        <end position="62"/>
    </location>
</feature>
<dbReference type="OrthoDB" id="9804804at2"/>
<dbReference type="STRING" id="1921010.MMIC_P0577"/>
<keyword evidence="1" id="KW-0472">Membrane</keyword>
<evidence type="ECO:0000256" key="1">
    <source>
        <dbReference type="SAM" id="Phobius"/>
    </source>
</evidence>
<feature type="transmembrane region" description="Helical" evidence="1">
    <location>
        <begin position="36"/>
        <end position="56"/>
    </location>
</feature>
<keyword evidence="1" id="KW-0812">Transmembrane</keyword>
<keyword evidence="1" id="KW-1133">Transmembrane helix</keyword>
<evidence type="ECO:0000259" key="2">
    <source>
        <dbReference type="Pfam" id="PF11127"/>
    </source>
</evidence>
<comment type="caution">
    <text evidence="3">The sequence shown here is derived from an EMBL/GenBank/DDBJ whole genome shotgun (WGS) entry which is preliminary data.</text>
</comment>
<reference evidence="3 4" key="1">
    <citation type="journal article" date="2017" name="Arch. Microbiol.">
        <title>Mariprofundus micogutta sp. nov., a novel iron-oxidizing zetaproteobacterium isolated from a deep-sea hydrothermal field at the Bayonnaise knoll of the Izu-Ogasawara arc, and a description of Mariprofundales ord. nov. and Zetaproteobacteria classis nov.</title>
        <authorList>
            <person name="Makita H."/>
            <person name="Tanaka E."/>
            <person name="Mitsunobu S."/>
            <person name="Miyazaki M."/>
            <person name="Nunoura T."/>
            <person name="Uematsu K."/>
            <person name="Takaki Y."/>
            <person name="Nishi S."/>
            <person name="Shimamura S."/>
            <person name="Takai K."/>
        </authorList>
    </citation>
    <scope>NUCLEOTIDE SEQUENCE [LARGE SCALE GENOMIC DNA]</scope>
    <source>
        <strain evidence="3 4">ET2</strain>
    </source>
</reference>
<protein>
    <recommendedName>
        <fullName evidence="2">Inner membrane protein YgaP-like transmembrane domain-containing protein</fullName>
    </recommendedName>
</protein>
<proteinExistence type="predicted"/>
<accession>A0A1L8CL26</accession>
<evidence type="ECO:0000313" key="4">
    <source>
        <dbReference type="Proteomes" id="UP000231632"/>
    </source>
</evidence>
<sequence length="65" mass="6970">MKANLGEMDRFFRLAFGAILIGVGTVFGLFAPWSYVVGGVLVVTALLSFCPLYPMLGINTSEKVA</sequence>
<dbReference type="Pfam" id="PF11127">
    <property type="entry name" value="YgaP-like_TM"/>
    <property type="match status" value="1"/>
</dbReference>
<feature type="transmembrane region" description="Helical" evidence="1">
    <location>
        <begin position="12"/>
        <end position="30"/>
    </location>
</feature>
<gene>
    <name evidence="3" type="ORF">MMIC_P0577</name>
</gene>
<dbReference type="RefSeq" id="WP_072658852.1">
    <property type="nucleotide sequence ID" value="NZ_BDFD01000003.1"/>
</dbReference>
<organism evidence="3 4">
    <name type="scientific">Mariprofundus micogutta</name>
    <dbReference type="NCBI Taxonomy" id="1921010"/>
    <lineage>
        <taxon>Bacteria</taxon>
        <taxon>Pseudomonadati</taxon>
        <taxon>Pseudomonadota</taxon>
        <taxon>Candidatius Mariprofundia</taxon>
        <taxon>Mariprofundales</taxon>
        <taxon>Mariprofundaceae</taxon>
        <taxon>Mariprofundus</taxon>
    </lineage>
</organism>
<name>A0A1L8CL26_9PROT</name>
<dbReference type="EMBL" id="BDFD01000003">
    <property type="protein sequence ID" value="GAV19628.1"/>
    <property type="molecule type" value="Genomic_DNA"/>
</dbReference>
<dbReference type="AlphaFoldDB" id="A0A1L8CL26"/>
<keyword evidence="4" id="KW-1185">Reference proteome</keyword>